<evidence type="ECO:0000313" key="4">
    <source>
        <dbReference type="Proteomes" id="UP000306631"/>
    </source>
</evidence>
<dbReference type="GO" id="GO:0006508">
    <property type="term" value="P:proteolysis"/>
    <property type="evidence" value="ECO:0007669"/>
    <property type="project" value="InterPro"/>
</dbReference>
<dbReference type="GO" id="GO:0030288">
    <property type="term" value="C:outer membrane-bounded periplasmic space"/>
    <property type="evidence" value="ECO:0007669"/>
    <property type="project" value="TreeGrafter"/>
</dbReference>
<protein>
    <recommendedName>
        <fullName evidence="2">Tail specific protease domain-containing protein</fullName>
    </recommendedName>
</protein>
<evidence type="ECO:0000256" key="1">
    <source>
        <dbReference type="SAM" id="MobiDB-lite"/>
    </source>
</evidence>
<dbReference type="SUPFAM" id="SSF52096">
    <property type="entry name" value="ClpP/crotonase"/>
    <property type="match status" value="1"/>
</dbReference>
<dbReference type="InterPro" id="IPR005151">
    <property type="entry name" value="Tail-specific_protease"/>
</dbReference>
<dbReference type="Proteomes" id="UP000306631">
    <property type="component" value="Unassembled WGS sequence"/>
</dbReference>
<dbReference type="InterPro" id="IPR029045">
    <property type="entry name" value="ClpP/crotonase-like_dom_sf"/>
</dbReference>
<dbReference type="AlphaFoldDB" id="A0A4S2CSM2"/>
<sequence>MQRGGATGSPRHRPGLPGRQRTWGVEMLKRFARCASVAMMLSATACHGDHQKVYADLDDPALMDATFTAPQLQQDVDYLFKRVAELHPDLDARLPSAERETLRLALRGQVREGMDRRAFQRLVGTATEAFRDGHAGVFYPYPEFNRFSAGGGTVFPMTVTSRDGALYVKHDFSPTTPLAAGTRLLAINGVPAQEMLATMARYTRGESQLLREQIAAREFSTLLWHYYDVDGPATVRYQSATGEVEAQVPALSATAFEAGVEKQEDAGGSNVAYRTLEQDVGYLEVSYFGGDQGDFRSSIDDAIATARKDGVKDLLVDIRNNPGGSTDNVETLLSRLSAQECRLVSGITEKINDTSAGGWFAKGKAGELVNVDYDSTVTPAKETKRFPGKVYLLIGPYTYSAGIVMATAVQDCAVGTLVGEPTAGFANQTGQIYFFDLPNTRIRAFAPTRLLFRPSGDRRVGGVQPEHLLTASGAGQEAMVEQARALAVSRR</sequence>
<dbReference type="Pfam" id="PF03572">
    <property type="entry name" value="Peptidase_S41"/>
    <property type="match status" value="1"/>
</dbReference>
<organism evidence="3 4">
    <name type="scientific">Stenotrophomonas maltophilia</name>
    <name type="common">Pseudomonas maltophilia</name>
    <name type="synonym">Xanthomonas maltophilia</name>
    <dbReference type="NCBI Taxonomy" id="40324"/>
    <lineage>
        <taxon>Bacteria</taxon>
        <taxon>Pseudomonadati</taxon>
        <taxon>Pseudomonadota</taxon>
        <taxon>Gammaproteobacteria</taxon>
        <taxon>Lysobacterales</taxon>
        <taxon>Lysobacteraceae</taxon>
        <taxon>Stenotrophomonas</taxon>
        <taxon>Stenotrophomonas maltophilia group</taxon>
    </lineage>
</organism>
<dbReference type="Gene3D" id="3.90.226.10">
    <property type="entry name" value="2-enoyl-CoA Hydratase, Chain A, domain 1"/>
    <property type="match status" value="1"/>
</dbReference>
<gene>
    <name evidence="3" type="ORF">E5352_18840</name>
</gene>
<dbReference type="GO" id="GO:0007165">
    <property type="term" value="P:signal transduction"/>
    <property type="evidence" value="ECO:0007669"/>
    <property type="project" value="TreeGrafter"/>
</dbReference>
<dbReference type="EMBL" id="SRYW01000027">
    <property type="protein sequence ID" value="TGY31466.1"/>
    <property type="molecule type" value="Genomic_DNA"/>
</dbReference>
<reference evidence="3 4" key="1">
    <citation type="submission" date="2019-04" db="EMBL/GenBank/DDBJ databases">
        <title>Microbes associate with the intestines of laboratory mice.</title>
        <authorList>
            <person name="Navarre W."/>
            <person name="Wong E."/>
            <person name="Huang K."/>
            <person name="Tropini C."/>
            <person name="Ng K."/>
            <person name="Yu B."/>
        </authorList>
    </citation>
    <scope>NUCLEOTIDE SEQUENCE [LARGE SCALE GENOMIC DNA]</scope>
    <source>
        <strain evidence="3 4">NM62_B4-13</strain>
    </source>
</reference>
<feature type="domain" description="Tail specific protease" evidence="2">
    <location>
        <begin position="279"/>
        <end position="425"/>
    </location>
</feature>
<dbReference type="GO" id="GO:0008236">
    <property type="term" value="F:serine-type peptidase activity"/>
    <property type="evidence" value="ECO:0007669"/>
    <property type="project" value="InterPro"/>
</dbReference>
<accession>A0A4S2CSM2</accession>
<name>A0A4S2CSM2_STEMA</name>
<dbReference type="GO" id="GO:0004175">
    <property type="term" value="F:endopeptidase activity"/>
    <property type="evidence" value="ECO:0007669"/>
    <property type="project" value="TreeGrafter"/>
</dbReference>
<evidence type="ECO:0000259" key="2">
    <source>
        <dbReference type="Pfam" id="PF03572"/>
    </source>
</evidence>
<evidence type="ECO:0000313" key="3">
    <source>
        <dbReference type="EMBL" id="TGY31466.1"/>
    </source>
</evidence>
<feature type="region of interest" description="Disordered" evidence="1">
    <location>
        <begin position="1"/>
        <end position="20"/>
    </location>
</feature>
<dbReference type="OrthoDB" id="6397760at2"/>
<dbReference type="PANTHER" id="PTHR32060">
    <property type="entry name" value="TAIL-SPECIFIC PROTEASE"/>
    <property type="match status" value="1"/>
</dbReference>
<dbReference type="PANTHER" id="PTHR32060:SF30">
    <property type="entry name" value="CARBOXY-TERMINAL PROCESSING PROTEASE CTPA"/>
    <property type="match status" value="1"/>
</dbReference>
<comment type="caution">
    <text evidence="3">The sequence shown here is derived from an EMBL/GenBank/DDBJ whole genome shotgun (WGS) entry which is preliminary data.</text>
</comment>
<proteinExistence type="predicted"/>